<dbReference type="Proteomes" id="UP000828941">
    <property type="component" value="Chromosome 5"/>
</dbReference>
<accession>A0ACB9P4Z4</accession>
<evidence type="ECO:0000313" key="2">
    <source>
        <dbReference type="Proteomes" id="UP000828941"/>
    </source>
</evidence>
<keyword evidence="2" id="KW-1185">Reference proteome</keyword>
<name>A0ACB9P4Z4_BAUVA</name>
<evidence type="ECO:0000313" key="1">
    <source>
        <dbReference type="EMBL" id="KAI4343605.1"/>
    </source>
</evidence>
<proteinExistence type="predicted"/>
<gene>
    <name evidence="1" type="ORF">L6164_010939</name>
</gene>
<sequence length="347" mass="39407">MPPEILHFRPLLTPLVQFSPPPTTRAQENQPSSYKSCEGIKRMNLTKKKFIPVLVMILAIISILRFLRLIVSTPSSSPRLSALPPPPQNSCSPPSSIRNEVALQATRSSKQTIRPPSITSLTEKEFRVLSNLIAQRFPCNLLIFGFQPQYLDLSLANVAGSTIFLEDDPGKIRRVRITSNSTRIYKVEYNMKGKEAYKLLQHARQDPDCAPNTRQLQKSKCKLALKNLPAEVYKKNWDVIIVDGPSGDAPEAPGRMATIYTASVLARKGNITSVVVHDVDRMIEKWFSWEFLCDENLFHSKGKLWHFNIRGKVNSTSFCSTRVYTIRQWHSSHYRNHKMNTADLTSQ</sequence>
<organism evidence="1 2">
    <name type="scientific">Bauhinia variegata</name>
    <name type="common">Purple orchid tree</name>
    <name type="synonym">Phanera variegata</name>
    <dbReference type="NCBI Taxonomy" id="167791"/>
    <lineage>
        <taxon>Eukaryota</taxon>
        <taxon>Viridiplantae</taxon>
        <taxon>Streptophyta</taxon>
        <taxon>Embryophyta</taxon>
        <taxon>Tracheophyta</taxon>
        <taxon>Spermatophyta</taxon>
        <taxon>Magnoliopsida</taxon>
        <taxon>eudicotyledons</taxon>
        <taxon>Gunneridae</taxon>
        <taxon>Pentapetalae</taxon>
        <taxon>rosids</taxon>
        <taxon>fabids</taxon>
        <taxon>Fabales</taxon>
        <taxon>Fabaceae</taxon>
        <taxon>Cercidoideae</taxon>
        <taxon>Cercideae</taxon>
        <taxon>Bauhiniinae</taxon>
        <taxon>Bauhinia</taxon>
    </lineage>
</organism>
<reference evidence="1 2" key="1">
    <citation type="journal article" date="2022" name="DNA Res.">
        <title>Chromosomal-level genome assembly of the orchid tree Bauhinia variegata (Leguminosae; Cercidoideae) supports the allotetraploid origin hypothesis of Bauhinia.</title>
        <authorList>
            <person name="Zhong Y."/>
            <person name="Chen Y."/>
            <person name="Zheng D."/>
            <person name="Pang J."/>
            <person name="Liu Y."/>
            <person name="Luo S."/>
            <person name="Meng S."/>
            <person name="Qian L."/>
            <person name="Wei D."/>
            <person name="Dai S."/>
            <person name="Zhou R."/>
        </authorList>
    </citation>
    <scope>NUCLEOTIDE SEQUENCE [LARGE SCALE GENOMIC DNA]</scope>
    <source>
        <strain evidence="1">BV-YZ2020</strain>
    </source>
</reference>
<protein>
    <submittedName>
        <fullName evidence="1">Uncharacterized protein</fullName>
    </submittedName>
</protein>
<dbReference type="EMBL" id="CM039430">
    <property type="protein sequence ID" value="KAI4343605.1"/>
    <property type="molecule type" value="Genomic_DNA"/>
</dbReference>
<comment type="caution">
    <text evidence="1">The sequence shown here is derived from an EMBL/GenBank/DDBJ whole genome shotgun (WGS) entry which is preliminary data.</text>
</comment>